<feature type="non-terminal residue" evidence="2">
    <location>
        <position position="1"/>
    </location>
</feature>
<feature type="region of interest" description="Disordered" evidence="1">
    <location>
        <begin position="1"/>
        <end position="48"/>
    </location>
</feature>
<sequence length="122" mass="13408">GIAVTMATARSTRESGGSSQENSSRPEAFRPEAFRPAEPQTPATAIRTEDGTWVWTMVQVEALMSEFQLTRKSGRVKMARSRERCMAHGTVCTVDQTMDRGTRTSEAVLEAAGEDHQCITND</sequence>
<evidence type="ECO:0000256" key="1">
    <source>
        <dbReference type="SAM" id="MobiDB-lite"/>
    </source>
</evidence>
<evidence type="ECO:0000313" key="2">
    <source>
        <dbReference type="EMBL" id="JAS29411.1"/>
    </source>
</evidence>
<protein>
    <submittedName>
        <fullName evidence="2">Uncharacterized protein</fullName>
    </submittedName>
</protein>
<name>A0A1B6DUR6_9HEMI</name>
<dbReference type="EMBL" id="GEDC01007887">
    <property type="protein sequence ID" value="JAS29411.1"/>
    <property type="molecule type" value="Transcribed_RNA"/>
</dbReference>
<dbReference type="AlphaFoldDB" id="A0A1B6DUR6"/>
<accession>A0A1B6DUR6</accession>
<organism evidence="2">
    <name type="scientific">Clastoptera arizonana</name>
    <name type="common">Arizona spittle bug</name>
    <dbReference type="NCBI Taxonomy" id="38151"/>
    <lineage>
        <taxon>Eukaryota</taxon>
        <taxon>Metazoa</taxon>
        <taxon>Ecdysozoa</taxon>
        <taxon>Arthropoda</taxon>
        <taxon>Hexapoda</taxon>
        <taxon>Insecta</taxon>
        <taxon>Pterygota</taxon>
        <taxon>Neoptera</taxon>
        <taxon>Paraneoptera</taxon>
        <taxon>Hemiptera</taxon>
        <taxon>Auchenorrhyncha</taxon>
        <taxon>Cercopoidea</taxon>
        <taxon>Clastopteridae</taxon>
        <taxon>Clastoptera</taxon>
    </lineage>
</organism>
<proteinExistence type="predicted"/>
<feature type="compositionally biased region" description="Polar residues" evidence="1">
    <location>
        <begin position="8"/>
        <end position="25"/>
    </location>
</feature>
<reference evidence="2" key="1">
    <citation type="submission" date="2015-12" db="EMBL/GenBank/DDBJ databases">
        <title>De novo transcriptome assembly of four potential Pierce s Disease insect vectors from Arizona vineyards.</title>
        <authorList>
            <person name="Tassone E.E."/>
        </authorList>
    </citation>
    <scope>NUCLEOTIDE SEQUENCE</scope>
</reference>
<gene>
    <name evidence="2" type="ORF">g.981</name>
</gene>